<dbReference type="Gene3D" id="1.20.120.330">
    <property type="entry name" value="Nucleotidyltransferases domain 2"/>
    <property type="match status" value="2"/>
</dbReference>
<dbReference type="InterPro" id="IPR013546">
    <property type="entry name" value="PII_UdlTrfase/GS_AdlTrfase"/>
</dbReference>
<protein>
    <recommendedName>
        <fullName evidence="7">Bifunctional glutamine synthetase adenylyltransferase/adenylyl-removing enzyme</fullName>
    </recommendedName>
    <alternativeName>
        <fullName evidence="7">ATP:glutamine synthetase adenylyltransferase</fullName>
    </alternativeName>
    <alternativeName>
        <fullName evidence="7">ATase</fullName>
    </alternativeName>
    <domain>
        <recommendedName>
            <fullName evidence="7">Glutamine synthetase adenylyl-L-tyrosine phosphorylase</fullName>
            <ecNumber evidence="7">2.7.7.89</ecNumber>
        </recommendedName>
        <alternativeName>
            <fullName evidence="7">Adenylyl removase</fullName>
            <shortName evidence="7">AR</shortName>
            <shortName evidence="7">AT-N</shortName>
        </alternativeName>
    </domain>
    <domain>
        <recommendedName>
            <fullName evidence="7">Glutamine synthetase adenylyl transferase</fullName>
            <ecNumber evidence="7">2.7.7.42</ecNumber>
        </recommendedName>
        <alternativeName>
            <fullName evidence="7">Adenylyl transferase</fullName>
            <shortName evidence="7">AT</shortName>
            <shortName evidence="7">AT-C</shortName>
        </alternativeName>
    </domain>
</protein>
<dbReference type="Proteomes" id="UP000839052">
    <property type="component" value="Chromosome"/>
</dbReference>
<dbReference type="Pfam" id="PF03710">
    <property type="entry name" value="GlnE"/>
    <property type="match status" value="2"/>
</dbReference>
<dbReference type="InterPro" id="IPR043519">
    <property type="entry name" value="NT_sf"/>
</dbReference>
<keyword evidence="4 7" id="KW-0067">ATP-binding</keyword>
<feature type="domain" description="PII-uridylyltransferase/Glutamine-synthetase adenylyltransferase" evidence="9">
    <location>
        <begin position="279"/>
        <end position="418"/>
    </location>
</feature>
<keyword evidence="3 7" id="KW-0547">Nucleotide-binding</keyword>
<feature type="region of interest" description="Adenylyl transferase" evidence="7">
    <location>
        <begin position="431"/>
        <end position="906"/>
    </location>
</feature>
<comment type="catalytic activity">
    <reaction evidence="7">
        <text>[glutamine synthetase]-O(4)-(5'-adenylyl)-L-tyrosine + phosphate = [glutamine synthetase]-L-tyrosine + ADP</text>
        <dbReference type="Rhea" id="RHEA:43716"/>
        <dbReference type="Rhea" id="RHEA-COMP:10660"/>
        <dbReference type="Rhea" id="RHEA-COMP:10661"/>
        <dbReference type="ChEBI" id="CHEBI:43474"/>
        <dbReference type="ChEBI" id="CHEBI:46858"/>
        <dbReference type="ChEBI" id="CHEBI:83624"/>
        <dbReference type="ChEBI" id="CHEBI:456216"/>
        <dbReference type="EC" id="2.7.7.89"/>
    </reaction>
</comment>
<dbReference type="PANTHER" id="PTHR30621">
    <property type="entry name" value="GLUTAMINE SYNTHETASE ADENYLYLTRANSFERASE"/>
    <property type="match status" value="1"/>
</dbReference>
<dbReference type="HAMAP" id="MF_00802">
    <property type="entry name" value="GlnE"/>
    <property type="match status" value="1"/>
</dbReference>
<evidence type="ECO:0000256" key="4">
    <source>
        <dbReference type="ARBA" id="ARBA00022840"/>
    </source>
</evidence>
<evidence type="ECO:0000313" key="11">
    <source>
        <dbReference type="Proteomes" id="UP000839052"/>
    </source>
</evidence>
<sequence>MNTVIAPISANFDTVLQRALRGSRYAQRLLDSQEELLPWLRAHYAQPCNMDEMAAWLATIPVTNEDSLSRALRCLRKRVMLKLLTRDLGGLANLEEVMTCMSALAELSVGRAQNFIMETLVQQYGQPIGALSSTPQQLLVIGMGKLGGMELNVSSDIDLIFVYPEDGNSNGSRSISNHDFFTRLGRRLINLISELTQEGYVFRVDMRLRPYGDSGPLVMSFAAVEEYLVEQGREWERYAWIKARVISPAEYPATQELMQLVQPFIFRKYLDFGAFESMRKLHAQISQEVQRRDRIDNIKLGPGGIREIEFIAQVFQLIRGGRDASLRIRPTLQVLQLLRENDQLTPDTVIGLSAAYVFLRNLEHRLQYLDDQQTHGLPKNITDQALLAEDMGYPDYDAMLKQLNHHRSLVSGQFAQIFSTQKDNTITSTLWHENLNAEALQKDLGKLDYADTATLAERLLHIRDSGRYRQLPDTSRQRMDKLIPQFITLCAVPSNRDQTLLRILNLLESISRRASYLAFLAEYPKVLPRLIGLASASEWACEYLIKHPILLDELLDAREIYHAPDWIALDTELLTQLDQCNTDTERQMDVLRQFQHAQTFHLLAMDLQGLLPLETLSDHLSNLADLILHHVLQLCWRDARKKHQQQAQFAIIAYGKLGGRELGYSADLDLIFLYDDPHPDAAEIYARLAQRINTLLSSYTSAGRLYEIDLRLRPNGASGLLVSSIPAFAEYQQHHAWVWEHQALTRARFCAGDAQVGKQFEIIRTNVLRKPRDLNVLRQEIVAMRQKMLDTHPNDSNLFDIKHDRGGMVDIEFIVQFLILAHAHTEPKLTANSGNLALLLLAGELGLIKVELAEAVSNCYRNLRALQHKMRLNNQSPYRIDRKAIDTTSVLTLWEELLGPHGQEKR</sequence>
<comment type="similarity">
    <text evidence="7">Belongs to the GlnE family.</text>
</comment>
<evidence type="ECO:0000256" key="2">
    <source>
        <dbReference type="ARBA" id="ARBA00022695"/>
    </source>
</evidence>
<evidence type="ECO:0000256" key="3">
    <source>
        <dbReference type="ARBA" id="ARBA00022741"/>
    </source>
</evidence>
<dbReference type="SUPFAM" id="SSF81593">
    <property type="entry name" value="Nucleotidyltransferase substrate binding subunit/domain"/>
    <property type="match status" value="2"/>
</dbReference>
<dbReference type="InterPro" id="IPR005190">
    <property type="entry name" value="GlnE_rpt_dom"/>
</dbReference>
<keyword evidence="6 7" id="KW-0511">Multifunctional enzyme</keyword>
<keyword evidence="5 7" id="KW-0460">Magnesium</keyword>
<comment type="function">
    <text evidence="7">Involved in the regulation of glutamine synthetase GlnA, a key enzyme in the process to assimilate ammonia. When cellular nitrogen levels are high, the C-terminal adenylyl transferase (AT) inactivates GlnA by covalent transfer of an adenylyl group from ATP to specific tyrosine residue of GlnA, thus reducing its activity. Conversely, when nitrogen levels are low, the N-terminal adenylyl removase (AR) activates GlnA by removing the adenylyl group by phosphorolysis, increasing its activity. The regulatory region of GlnE binds the signal transduction protein PII (GlnB) which indicates the nitrogen status of the cell.</text>
</comment>
<organism evidence="10 11">
    <name type="scientific">Candidatus Nitrotoga arctica</name>
    <dbReference type="NCBI Taxonomy" id="453162"/>
    <lineage>
        <taxon>Bacteria</taxon>
        <taxon>Pseudomonadati</taxon>
        <taxon>Pseudomonadota</taxon>
        <taxon>Betaproteobacteria</taxon>
        <taxon>Nitrosomonadales</taxon>
        <taxon>Gallionellaceae</taxon>
        <taxon>Candidatus Nitrotoga</taxon>
    </lineage>
</organism>
<comment type="catalytic activity">
    <reaction evidence="7">
        <text>[glutamine synthetase]-L-tyrosine + ATP = [glutamine synthetase]-O(4)-(5'-adenylyl)-L-tyrosine + diphosphate</text>
        <dbReference type="Rhea" id="RHEA:18589"/>
        <dbReference type="Rhea" id="RHEA-COMP:10660"/>
        <dbReference type="Rhea" id="RHEA-COMP:10661"/>
        <dbReference type="ChEBI" id="CHEBI:30616"/>
        <dbReference type="ChEBI" id="CHEBI:33019"/>
        <dbReference type="ChEBI" id="CHEBI:46858"/>
        <dbReference type="ChEBI" id="CHEBI:83624"/>
        <dbReference type="EC" id="2.7.7.42"/>
    </reaction>
</comment>
<dbReference type="GO" id="GO:0047388">
    <property type="term" value="F:[glutamine synthetase]-adenylyl-L-tyrosine phosphorylase activity"/>
    <property type="evidence" value="ECO:0007669"/>
    <property type="project" value="UniProtKB-EC"/>
</dbReference>
<dbReference type="PANTHER" id="PTHR30621:SF0">
    <property type="entry name" value="BIFUNCTIONAL GLUTAMINE SYNTHETASE ADENYLYLTRANSFERASE_ADENYLYL-REMOVING ENZYME"/>
    <property type="match status" value="1"/>
</dbReference>
<dbReference type="CDD" id="cd05401">
    <property type="entry name" value="NT_GlnE_GlnD_like"/>
    <property type="match status" value="2"/>
</dbReference>
<keyword evidence="11" id="KW-1185">Reference proteome</keyword>
<dbReference type="GO" id="GO:0008882">
    <property type="term" value="F:[glutamate-ammonia-ligase] adenylyltransferase activity"/>
    <property type="evidence" value="ECO:0007669"/>
    <property type="project" value="UniProtKB-EC"/>
</dbReference>
<evidence type="ECO:0000313" key="10">
    <source>
        <dbReference type="EMBL" id="CAG9933198.1"/>
    </source>
</evidence>
<dbReference type="EC" id="2.7.7.42" evidence="7"/>
<feature type="domain" description="Glutamate-ammonia ligase adenylyltransferase repeated" evidence="8">
    <location>
        <begin position="17"/>
        <end position="256"/>
    </location>
</feature>
<dbReference type="Gene3D" id="1.20.120.1510">
    <property type="match status" value="1"/>
</dbReference>
<comment type="cofactor">
    <cofactor evidence="7">
        <name>Mg(2+)</name>
        <dbReference type="ChEBI" id="CHEBI:18420"/>
    </cofactor>
</comment>
<gene>
    <name evidence="7 10" type="primary">glnE</name>
    <name evidence="10" type="ORF">NTG6680_1949</name>
</gene>
<dbReference type="InterPro" id="IPR023057">
    <property type="entry name" value="GlnE"/>
</dbReference>
<dbReference type="Gene3D" id="3.30.460.10">
    <property type="entry name" value="Beta Polymerase, domain 2"/>
    <property type="match status" value="2"/>
</dbReference>
<dbReference type="EMBL" id="OU912926">
    <property type="protein sequence ID" value="CAG9933198.1"/>
    <property type="molecule type" value="Genomic_DNA"/>
</dbReference>
<dbReference type="Pfam" id="PF08335">
    <property type="entry name" value="GlnD_UR_UTase"/>
    <property type="match status" value="2"/>
</dbReference>
<keyword evidence="2 7" id="KW-0548">Nucleotidyltransferase</keyword>
<evidence type="ECO:0000256" key="1">
    <source>
        <dbReference type="ARBA" id="ARBA00022679"/>
    </source>
</evidence>
<evidence type="ECO:0000256" key="7">
    <source>
        <dbReference type="HAMAP-Rule" id="MF_00802"/>
    </source>
</evidence>
<feature type="region of interest" description="Adenylyl removase" evidence="7">
    <location>
        <begin position="1"/>
        <end position="422"/>
    </location>
</feature>
<evidence type="ECO:0000259" key="9">
    <source>
        <dbReference type="Pfam" id="PF08335"/>
    </source>
</evidence>
<evidence type="ECO:0000256" key="5">
    <source>
        <dbReference type="ARBA" id="ARBA00022842"/>
    </source>
</evidence>
<feature type="domain" description="Glutamate-ammonia ligase adenylyltransferase repeated" evidence="8">
    <location>
        <begin position="529"/>
        <end position="761"/>
    </location>
</feature>
<dbReference type="NCBIfam" id="NF008292">
    <property type="entry name" value="PRK11072.1"/>
    <property type="match status" value="1"/>
</dbReference>
<proteinExistence type="inferred from homology"/>
<dbReference type="RefSeq" id="WP_239797018.1">
    <property type="nucleotide sequence ID" value="NZ_OU912926.1"/>
</dbReference>
<accession>A0ABM8Z051</accession>
<reference evidence="10 11" key="1">
    <citation type="submission" date="2021-10" db="EMBL/GenBank/DDBJ databases">
        <authorList>
            <person name="Koch H."/>
        </authorList>
    </citation>
    <scope>NUCLEOTIDE SEQUENCE [LARGE SCALE GENOMIC DNA]</scope>
    <source>
        <strain evidence="10">6680</strain>
    </source>
</reference>
<dbReference type="SUPFAM" id="SSF81301">
    <property type="entry name" value="Nucleotidyltransferase"/>
    <property type="match status" value="2"/>
</dbReference>
<evidence type="ECO:0000256" key="6">
    <source>
        <dbReference type="ARBA" id="ARBA00023268"/>
    </source>
</evidence>
<feature type="domain" description="PII-uridylyltransferase/Glutamine-synthetase adenylyltransferase" evidence="9">
    <location>
        <begin position="785"/>
        <end position="875"/>
    </location>
</feature>
<dbReference type="EC" id="2.7.7.89" evidence="7"/>
<keyword evidence="1 7" id="KW-0808">Transferase</keyword>
<name>A0ABM8Z051_9PROT</name>
<evidence type="ECO:0000259" key="8">
    <source>
        <dbReference type="Pfam" id="PF03710"/>
    </source>
</evidence>